<comment type="subcellular location">
    <subcellularLocation>
        <location evidence="1">Membrane</location>
        <topology evidence="1">Multi-pass membrane protein</topology>
    </subcellularLocation>
</comment>
<feature type="transmembrane region" description="Helical" evidence="6">
    <location>
        <begin position="153"/>
        <end position="175"/>
    </location>
</feature>
<dbReference type="PANTHER" id="PTHR23505">
    <property type="entry name" value="SPINSTER"/>
    <property type="match status" value="1"/>
</dbReference>
<dbReference type="Pfam" id="PF07690">
    <property type="entry name" value="MFS_1"/>
    <property type="match status" value="1"/>
</dbReference>
<evidence type="ECO:0000313" key="9">
    <source>
        <dbReference type="Proteomes" id="UP000445000"/>
    </source>
</evidence>
<dbReference type="CDD" id="cd17328">
    <property type="entry name" value="MFS_spinster_like"/>
    <property type="match status" value="1"/>
</dbReference>
<sequence length="406" mass="42662">MLLLTLIYTLNFVDRQIINILAESIKVELALSDAQLGLLTGFSFALFYTVLGLPIARLADRSSRTAIISIAVFAWSFMTCLCGLAQSFAQMLLARVGVAVGESGCTPAAHSLISDWFPPQRRASALAMYSLGVPLGTLCGMALGGWIGHGLGWRAAFFIAGVPGMLLAAIAWRVLKEPVRRELPLPATQQSSMLSVLTELSRSKALWCIAISMSLLSLLGYGQAAFLGSFYLRVHELPLDRLGVALGLVLGLGGVAGVWAGGLIADRGGRGDPAAFVLLPAIGTLVAWPFAVGAFLVAQVWLSLGLLAVATALNSLWLGPAFAAIQMIVRPDRRAMAVAAVTLVLTLIGLGCGPVLVGLISDAMATSVTSGEALRFSLLCTTPLSAVAAGILLYARKPIREELVYA</sequence>
<protein>
    <submittedName>
        <fullName evidence="8">MFS transporter</fullName>
    </submittedName>
</protein>
<accession>A0A829YGC4</accession>
<dbReference type="AlphaFoldDB" id="A0A829YGC4"/>
<keyword evidence="4 6" id="KW-1133">Transmembrane helix</keyword>
<evidence type="ECO:0000256" key="4">
    <source>
        <dbReference type="ARBA" id="ARBA00022989"/>
    </source>
</evidence>
<dbReference type="GO" id="GO:0016020">
    <property type="term" value="C:membrane"/>
    <property type="evidence" value="ECO:0007669"/>
    <property type="project" value="UniProtKB-SubCell"/>
</dbReference>
<feature type="transmembrane region" description="Helical" evidence="6">
    <location>
        <begin position="66"/>
        <end position="86"/>
    </location>
</feature>
<dbReference type="InterPro" id="IPR020846">
    <property type="entry name" value="MFS_dom"/>
</dbReference>
<dbReference type="Proteomes" id="UP000445000">
    <property type="component" value="Unassembled WGS sequence"/>
</dbReference>
<evidence type="ECO:0000256" key="5">
    <source>
        <dbReference type="ARBA" id="ARBA00023136"/>
    </source>
</evidence>
<organism evidence="8 9">
    <name type="scientific">Steroidobacter agaridevorans</name>
    <dbReference type="NCBI Taxonomy" id="2695856"/>
    <lineage>
        <taxon>Bacteria</taxon>
        <taxon>Pseudomonadati</taxon>
        <taxon>Pseudomonadota</taxon>
        <taxon>Gammaproteobacteria</taxon>
        <taxon>Steroidobacterales</taxon>
        <taxon>Steroidobacteraceae</taxon>
        <taxon>Steroidobacter</taxon>
    </lineage>
</organism>
<feature type="transmembrane region" description="Helical" evidence="6">
    <location>
        <begin position="337"/>
        <end position="361"/>
    </location>
</feature>
<evidence type="ECO:0000256" key="3">
    <source>
        <dbReference type="ARBA" id="ARBA00022692"/>
    </source>
</evidence>
<evidence type="ECO:0000256" key="6">
    <source>
        <dbReference type="SAM" id="Phobius"/>
    </source>
</evidence>
<feature type="transmembrane region" description="Helical" evidence="6">
    <location>
        <begin position="276"/>
        <end position="298"/>
    </location>
</feature>
<gene>
    <name evidence="8" type="ORF">GCM10011487_45150</name>
</gene>
<feature type="transmembrane region" description="Helical" evidence="6">
    <location>
        <begin position="304"/>
        <end position="325"/>
    </location>
</feature>
<feature type="transmembrane region" description="Helical" evidence="6">
    <location>
        <begin position="205"/>
        <end position="232"/>
    </location>
</feature>
<feature type="domain" description="Major facilitator superfamily (MFS) profile" evidence="7">
    <location>
        <begin position="1"/>
        <end position="400"/>
    </location>
</feature>
<feature type="transmembrane region" description="Helical" evidence="6">
    <location>
        <begin position="125"/>
        <end position="147"/>
    </location>
</feature>
<dbReference type="GO" id="GO:0022857">
    <property type="term" value="F:transmembrane transporter activity"/>
    <property type="evidence" value="ECO:0007669"/>
    <property type="project" value="InterPro"/>
</dbReference>
<dbReference type="InterPro" id="IPR011701">
    <property type="entry name" value="MFS"/>
</dbReference>
<evidence type="ECO:0000313" key="8">
    <source>
        <dbReference type="EMBL" id="GFE82515.1"/>
    </source>
</evidence>
<dbReference type="SUPFAM" id="SSF103473">
    <property type="entry name" value="MFS general substrate transporter"/>
    <property type="match status" value="1"/>
</dbReference>
<evidence type="ECO:0000259" key="7">
    <source>
        <dbReference type="PROSITE" id="PS50850"/>
    </source>
</evidence>
<dbReference type="PROSITE" id="PS50850">
    <property type="entry name" value="MFS"/>
    <property type="match status" value="1"/>
</dbReference>
<feature type="transmembrane region" description="Helical" evidence="6">
    <location>
        <begin position="39"/>
        <end position="59"/>
    </location>
</feature>
<feature type="transmembrane region" description="Helical" evidence="6">
    <location>
        <begin position="244"/>
        <end position="264"/>
    </location>
</feature>
<comment type="caution">
    <text evidence="8">The sequence shown here is derived from an EMBL/GenBank/DDBJ whole genome shotgun (WGS) entry which is preliminary data.</text>
</comment>
<dbReference type="EMBL" id="BLJN01000004">
    <property type="protein sequence ID" value="GFE82515.1"/>
    <property type="molecule type" value="Genomic_DNA"/>
</dbReference>
<feature type="transmembrane region" description="Helical" evidence="6">
    <location>
        <begin position="92"/>
        <end position="113"/>
    </location>
</feature>
<dbReference type="InterPro" id="IPR044770">
    <property type="entry name" value="MFS_spinster-like"/>
</dbReference>
<keyword evidence="3 6" id="KW-0812">Transmembrane</keyword>
<keyword evidence="9" id="KW-1185">Reference proteome</keyword>
<dbReference type="PANTHER" id="PTHR23505:SF79">
    <property type="entry name" value="PROTEIN SPINSTER"/>
    <property type="match status" value="1"/>
</dbReference>
<dbReference type="InterPro" id="IPR036259">
    <property type="entry name" value="MFS_trans_sf"/>
</dbReference>
<keyword evidence="5 6" id="KW-0472">Membrane</keyword>
<name>A0A829YGC4_9GAMM</name>
<reference evidence="9" key="1">
    <citation type="submission" date="2020-01" db="EMBL/GenBank/DDBJ databases">
        <title>'Steroidobacter agaridevorans' sp. nov., agar-degrading bacteria isolated from rhizosphere soils.</title>
        <authorList>
            <person name="Ikenaga M."/>
            <person name="Kataoka M."/>
            <person name="Murouchi A."/>
            <person name="Katsuragi S."/>
            <person name="Sakai M."/>
        </authorList>
    </citation>
    <scope>NUCLEOTIDE SEQUENCE [LARGE SCALE GENOMIC DNA]</scope>
    <source>
        <strain evidence="9">YU21-B</strain>
    </source>
</reference>
<evidence type="ECO:0000256" key="2">
    <source>
        <dbReference type="ARBA" id="ARBA00022448"/>
    </source>
</evidence>
<keyword evidence="2" id="KW-0813">Transport</keyword>
<dbReference type="Gene3D" id="1.20.1250.20">
    <property type="entry name" value="MFS general substrate transporter like domains"/>
    <property type="match status" value="1"/>
</dbReference>
<proteinExistence type="predicted"/>
<feature type="transmembrane region" description="Helical" evidence="6">
    <location>
        <begin position="373"/>
        <end position="395"/>
    </location>
</feature>
<evidence type="ECO:0000256" key="1">
    <source>
        <dbReference type="ARBA" id="ARBA00004141"/>
    </source>
</evidence>